<evidence type="ECO:0000256" key="1">
    <source>
        <dbReference type="SAM" id="MobiDB-lite"/>
    </source>
</evidence>
<name>A0A4U1JIR8_9BACT</name>
<feature type="compositionally biased region" description="Basic and acidic residues" evidence="1">
    <location>
        <begin position="116"/>
        <end position="128"/>
    </location>
</feature>
<dbReference type="Proteomes" id="UP000309215">
    <property type="component" value="Unassembled WGS sequence"/>
</dbReference>
<dbReference type="EMBL" id="SSMQ01000002">
    <property type="protein sequence ID" value="TKD12586.1"/>
    <property type="molecule type" value="Genomic_DNA"/>
</dbReference>
<comment type="caution">
    <text evidence="2">The sequence shown here is derived from an EMBL/GenBank/DDBJ whole genome shotgun (WGS) entry which is preliminary data.</text>
</comment>
<organism evidence="2 3">
    <name type="scientific">Polyangium fumosum</name>
    <dbReference type="NCBI Taxonomy" id="889272"/>
    <lineage>
        <taxon>Bacteria</taxon>
        <taxon>Pseudomonadati</taxon>
        <taxon>Myxococcota</taxon>
        <taxon>Polyangia</taxon>
        <taxon>Polyangiales</taxon>
        <taxon>Polyangiaceae</taxon>
        <taxon>Polyangium</taxon>
    </lineage>
</organism>
<feature type="region of interest" description="Disordered" evidence="1">
    <location>
        <begin position="88"/>
        <end position="147"/>
    </location>
</feature>
<dbReference type="AlphaFoldDB" id="A0A4U1JIR8"/>
<accession>A0A4U1JIR8</accession>
<proteinExistence type="predicted"/>
<gene>
    <name evidence="2" type="ORF">E8A74_02190</name>
</gene>
<evidence type="ECO:0000313" key="2">
    <source>
        <dbReference type="EMBL" id="TKD12586.1"/>
    </source>
</evidence>
<reference evidence="2 3" key="1">
    <citation type="submission" date="2019-04" db="EMBL/GenBank/DDBJ databases">
        <authorList>
            <person name="Li Y."/>
            <person name="Wang J."/>
        </authorList>
    </citation>
    <scope>NUCLEOTIDE SEQUENCE [LARGE SCALE GENOMIC DNA]</scope>
    <source>
        <strain evidence="2 3">DSM 14668</strain>
    </source>
</reference>
<sequence length="147" mass="15636">MRFRSGRGGDLRRRFGDHVRIDHHGDDQGCGLAEGCAGGGLDLTRPGSLLAPCLQPNPIPPRLVALHLGRDVERRGLRASAAEQSIHLGRDHLGRGTPFRRGPSQAHRALGVRIGGEAERREGGEDQGRGAGPKHGVTQVIEARAGS</sequence>
<evidence type="ECO:0000313" key="3">
    <source>
        <dbReference type="Proteomes" id="UP000309215"/>
    </source>
</evidence>
<keyword evidence="3" id="KW-1185">Reference proteome</keyword>
<protein>
    <submittedName>
        <fullName evidence="2">Uncharacterized protein</fullName>
    </submittedName>
</protein>